<gene>
    <name evidence="1" type="ORF">CWD94_09865</name>
</gene>
<organism evidence="1 2">
    <name type="scientific">Lysinibacillus xylanilyticus</name>
    <dbReference type="NCBI Taxonomy" id="582475"/>
    <lineage>
        <taxon>Bacteria</taxon>
        <taxon>Bacillati</taxon>
        <taxon>Bacillota</taxon>
        <taxon>Bacilli</taxon>
        <taxon>Bacillales</taxon>
        <taxon>Bacillaceae</taxon>
        <taxon>Lysinibacillus</taxon>
    </lineage>
</organism>
<dbReference type="AlphaFoldDB" id="A0A2M9Q744"/>
<reference evidence="1 2" key="1">
    <citation type="submission" date="2017-11" db="EMBL/GenBank/DDBJ databases">
        <title>Bacterial isolate from king chilli rhizosphere.</title>
        <authorList>
            <person name="Takhelmayum P."/>
            <person name="Sarangthem I."/>
        </authorList>
    </citation>
    <scope>NUCLEOTIDE SEQUENCE [LARGE SCALE GENOMIC DNA]</scope>
    <source>
        <strain evidence="2">t26</strain>
    </source>
</reference>
<evidence type="ECO:0000313" key="2">
    <source>
        <dbReference type="Proteomes" id="UP000232101"/>
    </source>
</evidence>
<dbReference type="EMBL" id="PHQY01000586">
    <property type="protein sequence ID" value="PJO43889.1"/>
    <property type="molecule type" value="Genomic_DNA"/>
</dbReference>
<proteinExistence type="predicted"/>
<comment type="caution">
    <text evidence="1">The sequence shown here is derived from an EMBL/GenBank/DDBJ whole genome shotgun (WGS) entry which is preliminary data.</text>
</comment>
<dbReference type="Proteomes" id="UP000232101">
    <property type="component" value="Unassembled WGS sequence"/>
</dbReference>
<dbReference type="RefSeq" id="WP_100542897.1">
    <property type="nucleotide sequence ID" value="NZ_PHQY01000586.1"/>
</dbReference>
<sequence>MERNTFELLHNELFKRRTELLKKVDADVVNKVLKSLRKSLSQHNLSSEQTEAILNYFYWFHYENDN</sequence>
<name>A0A2M9Q744_9BACI</name>
<protein>
    <submittedName>
        <fullName evidence="1">Uncharacterized protein</fullName>
    </submittedName>
</protein>
<evidence type="ECO:0000313" key="1">
    <source>
        <dbReference type="EMBL" id="PJO43889.1"/>
    </source>
</evidence>
<accession>A0A2M9Q744</accession>